<evidence type="ECO:0000256" key="7">
    <source>
        <dbReference type="ARBA" id="ARBA00023121"/>
    </source>
</evidence>
<dbReference type="GO" id="GO:0008289">
    <property type="term" value="F:lipid binding"/>
    <property type="evidence" value="ECO:0007669"/>
    <property type="project" value="UniProtKB-KW"/>
</dbReference>
<dbReference type="PANTHER" id="PTHR31418">
    <property type="entry name" value="FATTY-ACID AND RETINOL-BINDING PROTEIN 1"/>
    <property type="match status" value="1"/>
</dbReference>
<comment type="subcellular location">
    <subcellularLocation>
        <location evidence="1">Secreted</location>
    </subcellularLocation>
</comment>
<dbReference type="PANTHER" id="PTHR31418:SF7">
    <property type="entry name" value="FATTY-ACID AND RETINOL-BINDING PROTEIN 1"/>
    <property type="match status" value="1"/>
</dbReference>
<evidence type="ECO:0000256" key="3">
    <source>
        <dbReference type="ARBA" id="ARBA00017453"/>
    </source>
</evidence>
<comment type="similarity">
    <text evidence="2">Belongs to the fatty-acid and retinol-binding protein (FARBP) family.</text>
</comment>
<keyword evidence="5" id="KW-0732">Signal</keyword>
<proteinExistence type="inferred from homology"/>
<evidence type="ECO:0000313" key="8">
    <source>
        <dbReference type="EMBL" id="GMR40159.1"/>
    </source>
</evidence>
<reference evidence="9" key="1">
    <citation type="submission" date="2022-10" db="EMBL/GenBank/DDBJ databases">
        <title>Genome assembly of Pristionchus species.</title>
        <authorList>
            <person name="Yoshida K."/>
            <person name="Sommer R.J."/>
        </authorList>
    </citation>
    <scope>NUCLEOTIDE SEQUENCE [LARGE SCALE GENOMIC DNA]</scope>
    <source>
        <strain evidence="9">RS5460</strain>
    </source>
</reference>
<organism evidence="8 9">
    <name type="scientific">Pristionchus mayeri</name>
    <dbReference type="NCBI Taxonomy" id="1317129"/>
    <lineage>
        <taxon>Eukaryota</taxon>
        <taxon>Metazoa</taxon>
        <taxon>Ecdysozoa</taxon>
        <taxon>Nematoda</taxon>
        <taxon>Chromadorea</taxon>
        <taxon>Rhabditida</taxon>
        <taxon>Rhabditina</taxon>
        <taxon>Diplogasteromorpha</taxon>
        <taxon>Diplogasteroidea</taxon>
        <taxon>Neodiplogasteridae</taxon>
        <taxon>Pristionchus</taxon>
    </lineage>
</organism>
<protein>
    <recommendedName>
        <fullName evidence="3">Fatty-acid and retinol-binding protein 1</fullName>
    </recommendedName>
</protein>
<dbReference type="Proteomes" id="UP001328107">
    <property type="component" value="Unassembled WGS sequence"/>
</dbReference>
<dbReference type="AlphaFoldDB" id="A0AAN5CEN3"/>
<evidence type="ECO:0000256" key="6">
    <source>
        <dbReference type="ARBA" id="ARBA00023054"/>
    </source>
</evidence>
<sequence length="101" mass="11363">KTYAGIKKVLGEDFAQYYQLMAKIEDQSVVSYINEFKSTFLTTLVGCSNVKHDAEKWAPILVKGIGKIFDGYNNLSKASKINMERATCVNTTLRIMDEFIG</sequence>
<evidence type="ECO:0000256" key="2">
    <source>
        <dbReference type="ARBA" id="ARBA00006648"/>
    </source>
</evidence>
<dbReference type="EMBL" id="BTRK01000003">
    <property type="protein sequence ID" value="GMR40159.1"/>
    <property type="molecule type" value="Genomic_DNA"/>
</dbReference>
<comment type="caution">
    <text evidence="8">The sequence shown here is derived from an EMBL/GenBank/DDBJ whole genome shotgun (WGS) entry which is preliminary data.</text>
</comment>
<keyword evidence="9" id="KW-1185">Reference proteome</keyword>
<dbReference type="GO" id="GO:0005576">
    <property type="term" value="C:extracellular region"/>
    <property type="evidence" value="ECO:0007669"/>
    <property type="project" value="UniProtKB-SubCell"/>
</dbReference>
<evidence type="ECO:0000313" key="9">
    <source>
        <dbReference type="Proteomes" id="UP001328107"/>
    </source>
</evidence>
<keyword evidence="4" id="KW-0964">Secreted</keyword>
<name>A0AAN5CEN3_9BILA</name>
<accession>A0AAN5CEN3</accession>
<gene>
    <name evidence="8" type="ORF">PMAYCL1PPCAC_10354</name>
</gene>
<evidence type="ECO:0000256" key="4">
    <source>
        <dbReference type="ARBA" id="ARBA00022525"/>
    </source>
</evidence>
<dbReference type="InterPro" id="IPR008632">
    <property type="entry name" value="Gp-FAR-1"/>
</dbReference>
<feature type="non-terminal residue" evidence="8">
    <location>
        <position position="101"/>
    </location>
</feature>
<feature type="non-terminal residue" evidence="8">
    <location>
        <position position="1"/>
    </location>
</feature>
<evidence type="ECO:0000256" key="1">
    <source>
        <dbReference type="ARBA" id="ARBA00004613"/>
    </source>
</evidence>
<keyword evidence="6" id="KW-0175">Coiled coil</keyword>
<evidence type="ECO:0000256" key="5">
    <source>
        <dbReference type="ARBA" id="ARBA00022729"/>
    </source>
</evidence>
<keyword evidence="7" id="KW-0446">Lipid-binding</keyword>